<keyword evidence="4" id="KW-0963">Cytoplasm</keyword>
<name>A0A2T0FC60_9ASCO</name>
<evidence type="ECO:0000256" key="3">
    <source>
        <dbReference type="ARBA" id="ARBA00010231"/>
    </source>
</evidence>
<comment type="subcellular location">
    <subcellularLocation>
        <location evidence="2">Cytoplasm</location>
    </subcellularLocation>
</comment>
<dbReference type="CDD" id="cd05799">
    <property type="entry name" value="PGM2"/>
    <property type="match status" value="1"/>
</dbReference>
<evidence type="ECO:0000313" key="16">
    <source>
        <dbReference type="Proteomes" id="UP000238350"/>
    </source>
</evidence>
<dbReference type="OrthoDB" id="8300170at2759"/>
<dbReference type="Gene3D" id="3.30.310.50">
    <property type="entry name" value="Alpha-D-phosphohexomutase, C-terminal domain"/>
    <property type="match status" value="1"/>
</dbReference>
<dbReference type="GO" id="GO:0006166">
    <property type="term" value="P:purine ribonucleoside salvage"/>
    <property type="evidence" value="ECO:0007669"/>
    <property type="project" value="TreeGrafter"/>
</dbReference>
<dbReference type="GO" id="GO:0008973">
    <property type="term" value="F:phosphopentomutase activity"/>
    <property type="evidence" value="ECO:0007669"/>
    <property type="project" value="TreeGrafter"/>
</dbReference>
<dbReference type="AlphaFoldDB" id="A0A2T0FC60"/>
<dbReference type="InterPro" id="IPR005846">
    <property type="entry name" value="A-D-PHexomutase_a/b/a-III"/>
</dbReference>
<dbReference type="FunFam" id="3.40.120.10:FF:000035">
    <property type="entry name" value="Pgm3p"/>
    <property type="match status" value="1"/>
</dbReference>
<feature type="domain" description="Alpha-D-phosphohexomutase alpha/beta/alpha" evidence="13">
    <location>
        <begin position="214"/>
        <end position="305"/>
    </location>
</feature>
<evidence type="ECO:0000256" key="2">
    <source>
        <dbReference type="ARBA" id="ARBA00004496"/>
    </source>
</evidence>
<keyword evidence="9" id="KW-0413">Isomerase</keyword>
<comment type="caution">
    <text evidence="15">The sequence shown here is derived from an EMBL/GenBank/DDBJ whole genome shotgun (WGS) entry which is preliminary data.</text>
</comment>
<dbReference type="STRING" id="45607.A0A2T0FC60"/>
<dbReference type="PROSITE" id="PS00710">
    <property type="entry name" value="PGM_PMM"/>
    <property type="match status" value="1"/>
</dbReference>
<dbReference type="InterPro" id="IPR005845">
    <property type="entry name" value="A-D-PHexomutase_a/b/a-II"/>
</dbReference>
<dbReference type="SUPFAM" id="SSF55957">
    <property type="entry name" value="Phosphoglucomutase, C-terminal domain"/>
    <property type="match status" value="1"/>
</dbReference>
<dbReference type="InterPro" id="IPR005844">
    <property type="entry name" value="A-D-PHexomutase_a/b/a-I"/>
</dbReference>
<keyword evidence="7 11" id="KW-0479">Metal-binding</keyword>
<dbReference type="GO" id="GO:0005634">
    <property type="term" value="C:nucleus"/>
    <property type="evidence" value="ECO:0007669"/>
    <property type="project" value="TreeGrafter"/>
</dbReference>
<dbReference type="GO" id="GO:0000287">
    <property type="term" value="F:magnesium ion binding"/>
    <property type="evidence" value="ECO:0007669"/>
    <property type="project" value="InterPro"/>
</dbReference>
<evidence type="ECO:0000256" key="10">
    <source>
        <dbReference type="ARBA" id="ARBA00023277"/>
    </source>
</evidence>
<dbReference type="Proteomes" id="UP000238350">
    <property type="component" value="Unassembled WGS sequence"/>
</dbReference>
<comment type="similarity">
    <text evidence="3 11">Belongs to the phosphohexose mutase family.</text>
</comment>
<keyword evidence="16" id="KW-1185">Reference proteome</keyword>
<evidence type="ECO:0000256" key="4">
    <source>
        <dbReference type="ARBA" id="ARBA00022490"/>
    </source>
</evidence>
<dbReference type="EMBL" id="NDIQ01000001">
    <property type="protein sequence ID" value="PRT52545.1"/>
    <property type="molecule type" value="Genomic_DNA"/>
</dbReference>
<gene>
    <name evidence="15" type="ORF">B9G98_00165</name>
</gene>
<dbReference type="GO" id="GO:0006006">
    <property type="term" value="P:glucose metabolic process"/>
    <property type="evidence" value="ECO:0007669"/>
    <property type="project" value="UniProtKB-KW"/>
</dbReference>
<dbReference type="Pfam" id="PF02879">
    <property type="entry name" value="PGM_PMM_II"/>
    <property type="match status" value="1"/>
</dbReference>
<evidence type="ECO:0000259" key="13">
    <source>
        <dbReference type="Pfam" id="PF02879"/>
    </source>
</evidence>
<dbReference type="InterPro" id="IPR016055">
    <property type="entry name" value="A-D-PHexomutase_a/b/a-I/II/III"/>
</dbReference>
<dbReference type="RefSeq" id="XP_024662491.1">
    <property type="nucleotide sequence ID" value="XM_024806723.1"/>
</dbReference>
<dbReference type="GeneID" id="36513914"/>
<evidence type="ECO:0000256" key="5">
    <source>
        <dbReference type="ARBA" id="ARBA00022526"/>
    </source>
</evidence>
<reference evidence="15 16" key="1">
    <citation type="submission" date="2017-04" db="EMBL/GenBank/DDBJ databases">
        <title>Genome sequencing of [Candida] sorbophila.</title>
        <authorList>
            <person name="Ahn J.O."/>
        </authorList>
    </citation>
    <scope>NUCLEOTIDE SEQUENCE [LARGE SCALE GENOMIC DNA]</scope>
    <source>
        <strain evidence="15 16">DS02</strain>
    </source>
</reference>
<keyword evidence="6" id="KW-0597">Phosphoprotein</keyword>
<sequence>MVSKLVQEWLRLDKNPQSRAEIEDLAKQDPEKLEHLMSPRIAFGTAGLRASMEPGFGRMNHVTVLQASQGLAVYVEKNVEDAHARGIVVGHDHRHHSKEFAALTVLAFASRGFKVTFLGQVHTPSVPFAIDLKRAACGVMITASHNPAKDNGYKVYWSNGCQIIPPHDSGIAAAIQDNLEPWTWDIDSVSEILDNPVSITEEYFKSYDSHTYTAVDTDLKFVYTPMHGIGLPYFEQAAKMLGITNQCVIVKEQATPDPDFSTVKFPNPEEKGALDLAYKYGDEHGATVVLANDPDADRFSCAVKTEHGWQQLKGDEVGTLLADFLIKHTKGVAKDKIALLNSTVSSQVTRHLAEHYGCHYEETLTGFKWLGNKAIDLEKEGYTPVLAYEEALGYMCGGVHDKDGVSALHVFVQLLACLQGGALAELERISKLVGYFSQYNSYYTVSNPSQTNKVFARIRSNGIPTKIGALEVVKWRDLTTGYDSEQPDHKPALPVSKSSEMITAEVKYKSGTARFSTRGSGTEPKIKVYIEARADNAEDAEVIAKGVWDILGKEWFENLPSA</sequence>
<evidence type="ECO:0000256" key="9">
    <source>
        <dbReference type="ARBA" id="ARBA00023235"/>
    </source>
</evidence>
<keyword evidence="5" id="KW-0313">Glucose metabolism</keyword>
<evidence type="ECO:0000256" key="1">
    <source>
        <dbReference type="ARBA" id="ARBA00001946"/>
    </source>
</evidence>
<accession>A0A2T0FC60</accession>
<organism evidence="15 16">
    <name type="scientific">Wickerhamiella sorbophila</name>
    <dbReference type="NCBI Taxonomy" id="45607"/>
    <lineage>
        <taxon>Eukaryota</taxon>
        <taxon>Fungi</taxon>
        <taxon>Dikarya</taxon>
        <taxon>Ascomycota</taxon>
        <taxon>Saccharomycotina</taxon>
        <taxon>Dipodascomycetes</taxon>
        <taxon>Dipodascales</taxon>
        <taxon>Trichomonascaceae</taxon>
        <taxon>Wickerhamiella</taxon>
    </lineage>
</organism>
<dbReference type="InterPro" id="IPR036900">
    <property type="entry name" value="A-D-PHexomutase_C_sf"/>
</dbReference>
<feature type="domain" description="Alpha-D-phosphohexomutase alpha/beta/alpha" evidence="12">
    <location>
        <begin position="41"/>
        <end position="178"/>
    </location>
</feature>
<proteinExistence type="inferred from homology"/>
<comment type="cofactor">
    <cofactor evidence="1">
        <name>Mg(2+)</name>
        <dbReference type="ChEBI" id="CHEBI:18420"/>
    </cofactor>
</comment>
<evidence type="ECO:0000256" key="8">
    <source>
        <dbReference type="ARBA" id="ARBA00022842"/>
    </source>
</evidence>
<evidence type="ECO:0000313" key="15">
    <source>
        <dbReference type="EMBL" id="PRT52545.1"/>
    </source>
</evidence>
<evidence type="ECO:0000256" key="11">
    <source>
        <dbReference type="RuleBase" id="RU004326"/>
    </source>
</evidence>
<dbReference type="PANTHER" id="PTHR45745">
    <property type="entry name" value="PHOSPHOMANNOMUTASE 45A"/>
    <property type="match status" value="1"/>
</dbReference>
<dbReference type="Pfam" id="PF02880">
    <property type="entry name" value="PGM_PMM_III"/>
    <property type="match status" value="1"/>
</dbReference>
<dbReference type="Gene3D" id="3.40.120.10">
    <property type="entry name" value="Alpha-D-Glucose-1,6-Bisphosphate, subunit A, domain 3"/>
    <property type="match status" value="3"/>
</dbReference>
<evidence type="ECO:0000259" key="12">
    <source>
        <dbReference type="Pfam" id="PF02878"/>
    </source>
</evidence>
<protein>
    <submittedName>
        <fullName evidence="15">Putative phosphoribomutase</fullName>
    </submittedName>
</protein>
<evidence type="ECO:0000259" key="14">
    <source>
        <dbReference type="Pfam" id="PF02880"/>
    </source>
</evidence>
<dbReference type="SUPFAM" id="SSF53738">
    <property type="entry name" value="Phosphoglucomutase, first 3 domains"/>
    <property type="match status" value="3"/>
</dbReference>
<feature type="domain" description="Alpha-D-phosphohexomutase alpha/beta/alpha" evidence="14">
    <location>
        <begin position="314"/>
        <end position="424"/>
    </location>
</feature>
<keyword evidence="10" id="KW-0119">Carbohydrate metabolism</keyword>
<dbReference type="GO" id="GO:0005737">
    <property type="term" value="C:cytoplasm"/>
    <property type="evidence" value="ECO:0007669"/>
    <property type="project" value="UniProtKB-SubCell"/>
</dbReference>
<dbReference type="InterPro" id="IPR016066">
    <property type="entry name" value="A-D-PHexomutase_CS"/>
</dbReference>
<dbReference type="PANTHER" id="PTHR45745:SF1">
    <property type="entry name" value="PHOSPHOGLUCOMUTASE 2B-RELATED"/>
    <property type="match status" value="1"/>
</dbReference>
<evidence type="ECO:0000256" key="7">
    <source>
        <dbReference type="ARBA" id="ARBA00022723"/>
    </source>
</evidence>
<keyword evidence="8 11" id="KW-0460">Magnesium</keyword>
<evidence type="ECO:0000256" key="6">
    <source>
        <dbReference type="ARBA" id="ARBA00022553"/>
    </source>
</evidence>
<dbReference type="Pfam" id="PF02878">
    <property type="entry name" value="PGM_PMM_I"/>
    <property type="match status" value="1"/>
</dbReference>